<organism evidence="10 11">
    <name type="scientific">Ceutorhynchus assimilis</name>
    <name type="common">cabbage seed weevil</name>
    <dbReference type="NCBI Taxonomy" id="467358"/>
    <lineage>
        <taxon>Eukaryota</taxon>
        <taxon>Metazoa</taxon>
        <taxon>Ecdysozoa</taxon>
        <taxon>Arthropoda</taxon>
        <taxon>Hexapoda</taxon>
        <taxon>Insecta</taxon>
        <taxon>Pterygota</taxon>
        <taxon>Neoptera</taxon>
        <taxon>Endopterygota</taxon>
        <taxon>Coleoptera</taxon>
        <taxon>Polyphaga</taxon>
        <taxon>Cucujiformia</taxon>
        <taxon>Curculionidae</taxon>
        <taxon>Ceutorhynchinae</taxon>
        <taxon>Ceutorhynchus</taxon>
    </lineage>
</organism>
<keyword evidence="5" id="KW-0963">Cytoplasm</keyword>
<dbReference type="PROSITE" id="PS50166">
    <property type="entry name" value="IMPORTIN_B_NT"/>
    <property type="match status" value="1"/>
</dbReference>
<reference evidence="10" key="1">
    <citation type="submission" date="2022-01" db="EMBL/GenBank/DDBJ databases">
        <authorList>
            <person name="King R."/>
        </authorList>
    </citation>
    <scope>NUCLEOTIDE SEQUENCE</scope>
</reference>
<evidence type="ECO:0000256" key="7">
    <source>
        <dbReference type="ARBA" id="ARBA00023242"/>
    </source>
</evidence>
<gene>
    <name evidence="10" type="ORF">CEUTPL_LOCUS13330</name>
</gene>
<name>A0A9N9MXZ2_9CUCU</name>
<evidence type="ECO:0000256" key="4">
    <source>
        <dbReference type="ARBA" id="ARBA00022448"/>
    </source>
</evidence>
<dbReference type="GO" id="GO:0005049">
    <property type="term" value="F:nuclear export signal receptor activity"/>
    <property type="evidence" value="ECO:0007669"/>
    <property type="project" value="InterPro"/>
</dbReference>
<keyword evidence="4" id="KW-0813">Transport</keyword>
<dbReference type="OrthoDB" id="5548448at2759"/>
<dbReference type="InterPro" id="IPR011989">
    <property type="entry name" value="ARM-like"/>
</dbReference>
<evidence type="ECO:0000259" key="9">
    <source>
        <dbReference type="PROSITE" id="PS50166"/>
    </source>
</evidence>
<evidence type="ECO:0000256" key="6">
    <source>
        <dbReference type="ARBA" id="ARBA00022927"/>
    </source>
</evidence>
<accession>A0A9N9MXZ2</accession>
<dbReference type="SUPFAM" id="SSF48371">
    <property type="entry name" value="ARM repeat"/>
    <property type="match status" value="1"/>
</dbReference>
<evidence type="ECO:0000313" key="11">
    <source>
        <dbReference type="Proteomes" id="UP001152799"/>
    </source>
</evidence>
<dbReference type="InterPro" id="IPR044189">
    <property type="entry name" value="XPO4/7-like"/>
</dbReference>
<dbReference type="Gene3D" id="1.25.10.10">
    <property type="entry name" value="Leucine-rich Repeat Variant"/>
    <property type="match status" value="1"/>
</dbReference>
<keyword evidence="6" id="KW-0653">Protein transport</keyword>
<dbReference type="InterPro" id="IPR001494">
    <property type="entry name" value="Importin-beta_N"/>
</dbReference>
<sequence length="246" mass="28692">MSHQQAISELEAAAQIIMAPPNLVSNEQRHSAETIFLNFRKSKRPYEICRQILEQSQNQYVMFEAAEVLKEAIIREWSFLVASDRASLRQYLMQYITTHQVPHYVQDRILQVISIMIKRASIDDQGRERGTILQEVENLIMNAEPDKKLLGCNIITNLMQEYASTVKSTDVGLPWEIHFRAKKQFESTDLKRVFQFCVYLLSEVVKNDSSYTPIMVQLTRHLLQITERVLTWGYVSPINILFFCFI</sequence>
<keyword evidence="7" id="KW-0539">Nucleus</keyword>
<dbReference type="InterPro" id="IPR016024">
    <property type="entry name" value="ARM-type_fold"/>
</dbReference>
<dbReference type="GO" id="GO:0005643">
    <property type="term" value="C:nuclear pore"/>
    <property type="evidence" value="ECO:0007669"/>
    <property type="project" value="TreeGrafter"/>
</dbReference>
<dbReference type="Pfam" id="PF03810">
    <property type="entry name" value="IBN_N"/>
    <property type="match status" value="1"/>
</dbReference>
<dbReference type="GO" id="GO:0005737">
    <property type="term" value="C:cytoplasm"/>
    <property type="evidence" value="ECO:0007669"/>
    <property type="project" value="UniProtKB-SubCell"/>
</dbReference>
<comment type="similarity">
    <text evidence="3">Belongs to the exportin family.</text>
</comment>
<comment type="subcellular location">
    <subcellularLocation>
        <location evidence="2">Cytoplasm</location>
    </subcellularLocation>
    <subcellularLocation>
        <location evidence="1">Nucleus</location>
    </subcellularLocation>
</comment>
<protein>
    <recommendedName>
        <fullName evidence="8">Exportin-4</fullName>
    </recommendedName>
</protein>
<dbReference type="EMBL" id="OU892284">
    <property type="protein sequence ID" value="CAG9772929.1"/>
    <property type="molecule type" value="Genomic_DNA"/>
</dbReference>
<proteinExistence type="inferred from homology"/>
<evidence type="ECO:0000256" key="3">
    <source>
        <dbReference type="ARBA" id="ARBA00009466"/>
    </source>
</evidence>
<keyword evidence="11" id="KW-1185">Reference proteome</keyword>
<evidence type="ECO:0000256" key="5">
    <source>
        <dbReference type="ARBA" id="ARBA00022490"/>
    </source>
</evidence>
<dbReference type="GO" id="GO:0031267">
    <property type="term" value="F:small GTPase binding"/>
    <property type="evidence" value="ECO:0007669"/>
    <property type="project" value="InterPro"/>
</dbReference>
<dbReference type="PANTHER" id="PTHR12596:SF1">
    <property type="entry name" value="EXPORTIN-4"/>
    <property type="match status" value="1"/>
</dbReference>
<evidence type="ECO:0000313" key="10">
    <source>
        <dbReference type="EMBL" id="CAG9772929.1"/>
    </source>
</evidence>
<dbReference type="Proteomes" id="UP001152799">
    <property type="component" value="Chromosome 8"/>
</dbReference>
<dbReference type="PANTHER" id="PTHR12596">
    <property type="entry name" value="EXPORTIN 4,7-RELATED"/>
    <property type="match status" value="1"/>
</dbReference>
<evidence type="ECO:0000256" key="2">
    <source>
        <dbReference type="ARBA" id="ARBA00004496"/>
    </source>
</evidence>
<dbReference type="AlphaFoldDB" id="A0A9N9MXZ2"/>
<evidence type="ECO:0000256" key="8">
    <source>
        <dbReference type="ARBA" id="ARBA00040444"/>
    </source>
</evidence>
<dbReference type="GO" id="GO:0006611">
    <property type="term" value="P:protein export from nucleus"/>
    <property type="evidence" value="ECO:0007669"/>
    <property type="project" value="TreeGrafter"/>
</dbReference>
<feature type="domain" description="Importin N-terminal" evidence="9">
    <location>
        <begin position="32"/>
        <end position="98"/>
    </location>
</feature>
<evidence type="ECO:0000256" key="1">
    <source>
        <dbReference type="ARBA" id="ARBA00004123"/>
    </source>
</evidence>